<gene>
    <name evidence="1" type="ORF">H3V53_32950</name>
</gene>
<dbReference type="EMBL" id="JACFYJ010000085">
    <property type="protein sequence ID" value="MEI6001792.1"/>
    <property type="molecule type" value="Genomic_DNA"/>
</dbReference>
<accession>A0ABU8J1Z2</accession>
<comment type="caution">
    <text evidence="1">The sequence shown here is derived from an EMBL/GenBank/DDBJ whole genome shotgun (WGS) entry which is preliminary data.</text>
</comment>
<keyword evidence="2" id="KW-1185">Reference proteome</keyword>
<dbReference type="RefSeq" id="WP_336601473.1">
    <property type="nucleotide sequence ID" value="NZ_JACFYJ010000085.1"/>
</dbReference>
<dbReference type="Proteomes" id="UP001386437">
    <property type="component" value="Unassembled WGS sequence"/>
</dbReference>
<protein>
    <recommendedName>
        <fullName evidence="3">Membrane-anchored ribosome-binding protein, inhibits growth in stationary phase, ElaB/YqjD/DUF883 family</fullName>
    </recommendedName>
</protein>
<name>A0ABU8J1Z2_9BURK</name>
<reference evidence="1 2" key="1">
    <citation type="journal article" date="2022" name="Arch. Microbiol.">
        <title>Paraburkholderia bengalensis sp. nov. isolated from roots of Oryza sativa, IR64.</title>
        <authorList>
            <person name="Nag P."/>
            <person name="Mondal N."/>
            <person name="Sarkar J."/>
            <person name="Das S."/>
        </authorList>
    </citation>
    <scope>NUCLEOTIDE SEQUENCE [LARGE SCALE GENOMIC DNA]</scope>
    <source>
        <strain evidence="1 2">IR64_4_BI</strain>
    </source>
</reference>
<organism evidence="1 2">
    <name type="scientific">Paraburkholderia bengalensis</name>
    <dbReference type="NCBI Taxonomy" id="2747562"/>
    <lineage>
        <taxon>Bacteria</taxon>
        <taxon>Pseudomonadati</taxon>
        <taxon>Pseudomonadota</taxon>
        <taxon>Betaproteobacteria</taxon>
        <taxon>Burkholderiales</taxon>
        <taxon>Burkholderiaceae</taxon>
        <taxon>Paraburkholderia</taxon>
    </lineage>
</organism>
<evidence type="ECO:0008006" key="3">
    <source>
        <dbReference type="Google" id="ProtNLM"/>
    </source>
</evidence>
<evidence type="ECO:0000313" key="1">
    <source>
        <dbReference type="EMBL" id="MEI6001792.1"/>
    </source>
</evidence>
<evidence type="ECO:0000313" key="2">
    <source>
        <dbReference type="Proteomes" id="UP001386437"/>
    </source>
</evidence>
<proteinExistence type="predicted"/>
<sequence length="58" mass="6216">MSDAKEQKERIDWIEKPAVEILKAHHATADIIAQEAATTNLTGLLAGVAAGLAYTGRR</sequence>